<sequence>METAVSNRKGSLAFQSQIDAITKRIFPVHMLTRMPNANESIKIDIEAHEPEISVRGMTSTFEIIRSALLLFSSFVASEKKQHAMRWGQLDTWKKFEVRQTTNRTRREIASKWWS</sequence>
<name>A0AAV4S2D0_9ARAC</name>
<dbReference type="Proteomes" id="UP001054837">
    <property type="component" value="Unassembled WGS sequence"/>
</dbReference>
<dbReference type="AlphaFoldDB" id="A0AAV4S2D0"/>
<dbReference type="EMBL" id="BPLQ01006964">
    <property type="protein sequence ID" value="GIY26690.1"/>
    <property type="molecule type" value="Genomic_DNA"/>
</dbReference>
<gene>
    <name evidence="1" type="ORF">CDAR_616901</name>
</gene>
<accession>A0AAV4S2D0</accession>
<evidence type="ECO:0000313" key="2">
    <source>
        <dbReference type="Proteomes" id="UP001054837"/>
    </source>
</evidence>
<keyword evidence="2" id="KW-1185">Reference proteome</keyword>
<comment type="caution">
    <text evidence="1">The sequence shown here is derived from an EMBL/GenBank/DDBJ whole genome shotgun (WGS) entry which is preliminary data.</text>
</comment>
<reference evidence="1 2" key="1">
    <citation type="submission" date="2021-06" db="EMBL/GenBank/DDBJ databases">
        <title>Caerostris darwini draft genome.</title>
        <authorList>
            <person name="Kono N."/>
            <person name="Arakawa K."/>
        </authorList>
    </citation>
    <scope>NUCLEOTIDE SEQUENCE [LARGE SCALE GENOMIC DNA]</scope>
</reference>
<protein>
    <submittedName>
        <fullName evidence="1">Uncharacterized protein</fullName>
    </submittedName>
</protein>
<proteinExistence type="predicted"/>
<evidence type="ECO:0000313" key="1">
    <source>
        <dbReference type="EMBL" id="GIY26690.1"/>
    </source>
</evidence>
<organism evidence="1 2">
    <name type="scientific">Caerostris darwini</name>
    <dbReference type="NCBI Taxonomy" id="1538125"/>
    <lineage>
        <taxon>Eukaryota</taxon>
        <taxon>Metazoa</taxon>
        <taxon>Ecdysozoa</taxon>
        <taxon>Arthropoda</taxon>
        <taxon>Chelicerata</taxon>
        <taxon>Arachnida</taxon>
        <taxon>Araneae</taxon>
        <taxon>Araneomorphae</taxon>
        <taxon>Entelegynae</taxon>
        <taxon>Araneoidea</taxon>
        <taxon>Araneidae</taxon>
        <taxon>Caerostris</taxon>
    </lineage>
</organism>